<feature type="region of interest" description="Disordered" evidence="1">
    <location>
        <begin position="644"/>
        <end position="686"/>
    </location>
</feature>
<name>R4SZP6_9PSEU</name>
<accession>R4SZP6</accession>
<dbReference type="PATRIC" id="fig|1156913.3.peg.5553"/>
<gene>
    <name evidence="4" type="ORF">AORI_5452</name>
</gene>
<evidence type="ECO:0000256" key="1">
    <source>
        <dbReference type="SAM" id="MobiDB-lite"/>
    </source>
</evidence>
<feature type="region of interest" description="Disordered" evidence="1">
    <location>
        <begin position="1730"/>
        <end position="1755"/>
    </location>
</feature>
<feature type="region of interest" description="Disordered" evidence="1">
    <location>
        <begin position="466"/>
        <end position="533"/>
    </location>
</feature>
<feature type="compositionally biased region" description="Polar residues" evidence="1">
    <location>
        <begin position="648"/>
        <end position="660"/>
    </location>
</feature>
<feature type="region of interest" description="Disordered" evidence="1">
    <location>
        <begin position="721"/>
        <end position="748"/>
    </location>
</feature>
<organism evidence="4 5">
    <name type="scientific">Amycolatopsis keratiniphila</name>
    <dbReference type="NCBI Taxonomy" id="129921"/>
    <lineage>
        <taxon>Bacteria</taxon>
        <taxon>Bacillati</taxon>
        <taxon>Actinomycetota</taxon>
        <taxon>Actinomycetes</taxon>
        <taxon>Pseudonocardiales</taxon>
        <taxon>Pseudonocardiaceae</taxon>
        <taxon>Amycolatopsis</taxon>
        <taxon>Amycolatopsis japonica group</taxon>
    </lineage>
</organism>
<evidence type="ECO:0000313" key="5">
    <source>
        <dbReference type="Proteomes" id="UP000013968"/>
    </source>
</evidence>
<protein>
    <recommendedName>
        <fullName evidence="3">Outer membrane channel protein CpnT-like N-terminal domain-containing protein</fullName>
    </recommendedName>
</protein>
<feature type="region of interest" description="Disordered" evidence="1">
    <location>
        <begin position="1672"/>
        <end position="1696"/>
    </location>
</feature>
<feature type="compositionally biased region" description="Basic and acidic residues" evidence="1">
    <location>
        <begin position="1743"/>
        <end position="1754"/>
    </location>
</feature>
<feature type="domain" description="Outer membrane channel protein CpnT-like N-terminal" evidence="3">
    <location>
        <begin position="17"/>
        <end position="147"/>
    </location>
</feature>
<keyword evidence="2" id="KW-0812">Transmembrane</keyword>
<sequence>MAGVYESTELPASLQKFFLVVLGMEWPEASEGGLRAISRAWSCFADSLEDLGEAITVSASGLDSAMDGEFAGAAVEFLRKDLVASVADMIDNARDLAKAAKTTALDVQKVKILLIAMAAMVFAMIAHLLATVIFSFLVPAARLAAQISMREVLRHLVTKVQQLTIRQAGTAMVSLAGKTVKFAAIGGAVMGGLDLGIQTGQMVFSDRENLDWSSVGGSVLGGVTGGAVAGLAHGAAVGLRFLGRSAQTRSKTFAPHVIAAGHTGYAFAQVLVTPLGTVFSNLSTGVKGGAADGMLGALGSVGGARGVSGAHGEGPVGSVPVTIPDLKIDFPALSEKVRSIGPQEPPSVPAEMLEQVRLAADEAALSLGKVSESRYDGLLSDAARIVSRYHRTPLIRSETDPALVRWQNLIGDLRLVVAADVHRRGEAVARQRSAELAEKLGTARPGGLPGGAPVAPAGVGLVAVADGPAEGEAGPSSVAPERSESPFTENTSVGQQASSSPMQQSTDASSAPVPQTVSEDLSGAPAETQPSETDPMSFAAMAFLQPAIELAPLTLPGQPSAETQHVRRLAAANSVLATAVDGSAIRADVKAMLEAAQAPPAQVTRILGALTDLALKDNYKQFAHEGYLVVDGHGEDAVEIVVRGEPGDNTSADTTVTTGPQDPARKSDQVATGNRGAATNDAASAPRRQGAFGHYLSLPISQDPGAFRTVDPAVGIKGITSTPSWRTSSTTETQASESVTPPDKWTGKPFDLQHEIVLARTGEPAAHRRGNQSGGVRLSSPEILGDLREIEAPPSVSTGPRATFLRGDQGLLTAVGGVLHRHSDWAGAANVIGSPLRSSLQDITSSGALSRTGTELAGGAKVVTKVQLPDSLGRLRNATVELSATMGNHRHFATGESEESSSVSKQGRGHRGEESVTAASRSPFSVNASLGLGFLWSIHEQPSVVFGNRLDLRFDAMAFRSASESRELTASDEVTASTSTSESGDLRMRISDVTYEIHARFDDGKEFTGSHTVTDGATRWSVQPKDTAEVSESRVTAPFVAGKVLGAAETRYPQAERLKAQLRAQLPKGVLQEPEQKDGHGATADNEALVDAFLSPAGLTARSPDLNGDGLSFLLVRETHRGSNRSNELLHVVIETVPAPRAGRTPAGGPTFSATGLSGEIAAKRKAQHNDSVEGSVTLGGNAGVRVGAGSRETVRSYEVSGGANRSFANSARTLETVDTQAQGQSWSADGSTTHRRDVDYKVSIFDDQGSKTFHVTGGETETVLSGQISFTPPSTEGNTSFTHVDRATASRPAGWTSANLPDHFAVHGLDLPPGIARFLSDDLFGGLGKGQHLASHQLFRFAGPDRVAANLDRAVSGTYHAPLHRYGRGEGQHLGFRDRIGDVGMAIVLGNARAAGPPRKMKLTFTSTAGGARAHGGWSTSGGYTYGNGRLGIAADRQASTYAFPQGGYGFYGSTADGHSLRVEHEQTRRTTYDGDAYLVTYDATVLLAGRDYRHLGVGPYDGTTDGGWNYAQAHRRNAVQVWVPAAEIDRLGLPHGWDDGFPAVSEPATPSIAPPPSLGYDGRSPVSLGTEVTGQLVSAVEREMKSFQAPSATASGWAAFATGIGDVAHRLVFGAGDEVAGARLLDQVRADVSPRALESLFRTLTLGGKTWSASFTGPLGTITHQLTATAKPADGTDPRPAGGWSEQLTTKSTKTEESFHEDVSSHSGNASFRMPFYLSRPTVRGLGMSGQSGLSAGTTLRRTDTETAEETRTVSSAGEAVVYRHDVVIELKFTRTAHLARSVRSLTGGLTDLVTPAAIHHRAPDLLLPDAARSRVQLDTLMEGQSQGRVTRLPDTAYLDVPGGAVARVVGDILEGVPVAEESGPRPPSVPVEAAAARRVVEVGTSSAALTTGLPAALTDAGHRVDGLADDGFYAAGFLQNHPLSALVFHVDLSDTWVTPLKGTDDTTPEVTVSGETAKKTLQDRTAGPSWSTLFASFPLSIFPRKTTRPAGQSLAQGLVPGTSVVELPEVRGVGPMLAWQQSASTGSGGKTGEHTLRSEGQLYLVRARADWRITPEYRGTVPPAWTRSRTTSDVIYFRTDSDGLGAIGLRPPDEEGDVFFDARSAFGDES</sequence>
<proteinExistence type="predicted"/>
<keyword evidence="2" id="KW-0472">Membrane</keyword>
<dbReference type="Pfam" id="PF25547">
    <property type="entry name" value="WXG100_2"/>
    <property type="match status" value="1"/>
</dbReference>
<keyword evidence="2" id="KW-1133">Transmembrane helix</keyword>
<evidence type="ECO:0000256" key="2">
    <source>
        <dbReference type="SAM" id="Phobius"/>
    </source>
</evidence>
<dbReference type="KEGG" id="aoi:AORI_5452"/>
<evidence type="ECO:0000259" key="3">
    <source>
        <dbReference type="Pfam" id="PF25547"/>
    </source>
</evidence>
<keyword evidence="5" id="KW-1185">Reference proteome</keyword>
<dbReference type="HOGENOM" id="CLU_232206_0_0_11"/>
<feature type="compositionally biased region" description="Low complexity" evidence="1">
    <location>
        <begin position="721"/>
        <end position="740"/>
    </location>
</feature>
<feature type="transmembrane region" description="Helical" evidence="2">
    <location>
        <begin position="112"/>
        <end position="138"/>
    </location>
</feature>
<reference evidence="4 5" key="1">
    <citation type="journal article" date="2013" name="BMC Genomics">
        <title>ContigScape: a Cytoscape plugin facilitating microbial genome gap closing.</title>
        <authorList>
            <person name="Tang B."/>
            <person name="Wang Q."/>
            <person name="Yang M."/>
            <person name="Xie F."/>
            <person name="Zhu Y."/>
            <person name="Zhuo Y."/>
            <person name="Wang S."/>
            <person name="Gao H."/>
            <person name="Ding X."/>
            <person name="Zhang L."/>
            <person name="Zhao G."/>
            <person name="Zheng H."/>
        </authorList>
    </citation>
    <scope>NUCLEOTIDE SEQUENCE [LARGE SCALE GENOMIC DNA]</scope>
    <source>
        <strain evidence="4 5">HCCB10007</strain>
    </source>
</reference>
<feature type="region of interest" description="Disordered" evidence="1">
    <location>
        <begin position="890"/>
        <end position="919"/>
    </location>
</feature>
<dbReference type="EMBL" id="CP003410">
    <property type="protein sequence ID" value="AGM08035.1"/>
    <property type="molecule type" value="Genomic_DNA"/>
</dbReference>
<evidence type="ECO:0000313" key="4">
    <source>
        <dbReference type="EMBL" id="AGM08035.1"/>
    </source>
</evidence>
<dbReference type="InterPro" id="IPR057746">
    <property type="entry name" value="CpnT-like_N"/>
</dbReference>
<feature type="compositionally biased region" description="Polar residues" evidence="1">
    <location>
        <begin position="485"/>
        <end position="519"/>
    </location>
</feature>
<dbReference type="Proteomes" id="UP000013968">
    <property type="component" value="Chromosome"/>
</dbReference>